<comment type="caution">
    <text evidence="1">The sequence shown here is derived from an EMBL/GenBank/DDBJ whole genome shotgun (WGS) entry which is preliminary data.</text>
</comment>
<evidence type="ECO:0000313" key="2">
    <source>
        <dbReference type="Proteomes" id="UP000292958"/>
    </source>
</evidence>
<name>A0A4Q7YF19_9BACT</name>
<evidence type="ECO:0000313" key="1">
    <source>
        <dbReference type="EMBL" id="RZU35173.1"/>
    </source>
</evidence>
<proteinExistence type="predicted"/>
<accession>A0A4Q7YF19</accession>
<dbReference type="Proteomes" id="UP000292958">
    <property type="component" value="Unassembled WGS sequence"/>
</dbReference>
<gene>
    <name evidence="1" type="ORF">BDD14_5929</name>
</gene>
<sequence length="312" mass="35662">MITERAMLAAVHISIWTAVKHDRKVSRDVADQHGAHQSAGRYNKQLLRGADKLDELRTLAGQIRQHFYKITLPWSDEGFRLLPSNFYFDLMERMREFEASFEQGIESFLAVYPQYIDQVRPELNGLFREEDYPSAEKLRTKFGVKLEILPIPSGADFRVQMSAEEQARVSREIDANVRQSLARGTEDLWKRLREVVSHMVDRLNEPESRFHASLVTNVFDLVEILPRLNVQGDEDLNRFAEQIKQRLCTYSAQDLKKHDLLRVTTAADAANIVAQMDGLLHGREASEAPQVEPIPSVESILDHMSAYMGVAA</sequence>
<protein>
    <recommendedName>
        <fullName evidence="3">DUF3150 domain-containing protein</fullName>
    </recommendedName>
</protein>
<reference evidence="1 2" key="1">
    <citation type="submission" date="2019-02" db="EMBL/GenBank/DDBJ databases">
        <title>Genomic Encyclopedia of Archaeal and Bacterial Type Strains, Phase II (KMG-II): from individual species to whole genera.</title>
        <authorList>
            <person name="Goeker M."/>
        </authorList>
    </citation>
    <scope>NUCLEOTIDE SEQUENCE [LARGE SCALE GENOMIC DNA]</scope>
    <source>
        <strain evidence="1 2">DSM 18101</strain>
    </source>
</reference>
<dbReference type="AlphaFoldDB" id="A0A4Q7YF19"/>
<evidence type="ECO:0008006" key="3">
    <source>
        <dbReference type="Google" id="ProtNLM"/>
    </source>
</evidence>
<dbReference type="RefSeq" id="WP_130424382.1">
    <property type="nucleotide sequence ID" value="NZ_SHKW01000003.1"/>
</dbReference>
<dbReference type="OrthoDB" id="107133at2"/>
<dbReference type="EMBL" id="SHKW01000003">
    <property type="protein sequence ID" value="RZU35173.1"/>
    <property type="molecule type" value="Genomic_DNA"/>
</dbReference>
<keyword evidence="2" id="KW-1185">Reference proteome</keyword>
<organism evidence="1 2">
    <name type="scientific">Edaphobacter modestus</name>
    <dbReference type="NCBI Taxonomy" id="388466"/>
    <lineage>
        <taxon>Bacteria</taxon>
        <taxon>Pseudomonadati</taxon>
        <taxon>Acidobacteriota</taxon>
        <taxon>Terriglobia</taxon>
        <taxon>Terriglobales</taxon>
        <taxon>Acidobacteriaceae</taxon>
        <taxon>Edaphobacter</taxon>
    </lineage>
</organism>